<sequence>MTTHRIPEHTDASPSDISRRSFLKTGLGGAMFLSTVSMTAGLTGCATAPAGRVSAVDSRMDASYQFEFLSRDDIALFEALLPAMFAGALPEEPNQRQHAIAGTIERIDQGIVMFGPANQKELRKLFDLLNFAPTRITLARVWSDWPSVTTESAEAFLNRWRDSRIGLLNNGYIALTKISNVAFYGHDAHWHLSGYPGPPAWAVDSLPQFHNA</sequence>
<keyword evidence="2" id="KW-1185">Reference proteome</keyword>
<dbReference type="EMBL" id="MPKY01000001">
    <property type="protein sequence ID" value="OJS99053.1"/>
    <property type="molecule type" value="Genomic_DNA"/>
</dbReference>
<evidence type="ECO:0000313" key="2">
    <source>
        <dbReference type="Proteomes" id="UP000183986"/>
    </source>
</evidence>
<reference evidence="1" key="1">
    <citation type="submission" date="2016-11" db="EMBL/GenBank/DDBJ databases">
        <title>Draft Genome Sequence of Marinobacter hydrocarbonoclasticus strain STW2, a polyaromatic aromatic hydrocarbon degrading and denitrifying bacterium from rhizosphere of Seagrass Enhalus acodoides.</title>
        <authorList>
            <person name="Ling J."/>
            <person name="Dong J."/>
        </authorList>
    </citation>
    <scope>NUCLEOTIDE SEQUENCE [LARGE SCALE GENOMIC DNA]</scope>
    <source>
        <strain evidence="1">STW2</strain>
    </source>
</reference>
<organism evidence="1 2">
    <name type="scientific">Marinobacter nauticus</name>
    <name type="common">Marinobacter hydrocarbonoclasticus</name>
    <name type="synonym">Marinobacter aquaeolei</name>
    <dbReference type="NCBI Taxonomy" id="2743"/>
    <lineage>
        <taxon>Bacteria</taxon>
        <taxon>Pseudomonadati</taxon>
        <taxon>Pseudomonadota</taxon>
        <taxon>Gammaproteobacteria</taxon>
        <taxon>Pseudomonadales</taxon>
        <taxon>Marinobacteraceae</taxon>
        <taxon>Marinobacter</taxon>
    </lineage>
</organism>
<proteinExistence type="predicted"/>
<dbReference type="AlphaFoldDB" id="A0A1M2UUN5"/>
<evidence type="ECO:0000313" key="1">
    <source>
        <dbReference type="EMBL" id="OJS99053.1"/>
    </source>
</evidence>
<accession>A0A1M2UUN5</accession>
<comment type="caution">
    <text evidence="1">The sequence shown here is derived from an EMBL/GenBank/DDBJ whole genome shotgun (WGS) entry which is preliminary data.</text>
</comment>
<gene>
    <name evidence="1" type="ORF">BEE62_02420</name>
</gene>
<dbReference type="Proteomes" id="UP000183986">
    <property type="component" value="Unassembled WGS sequence"/>
</dbReference>
<name>A0A1M2UUN5_MARNT</name>
<dbReference type="InterPro" id="IPR006311">
    <property type="entry name" value="TAT_signal"/>
</dbReference>
<protein>
    <submittedName>
        <fullName evidence="1">Uncharacterized protein</fullName>
    </submittedName>
</protein>
<dbReference type="OrthoDB" id="6398409at2"/>
<dbReference type="PROSITE" id="PS51318">
    <property type="entry name" value="TAT"/>
    <property type="match status" value="1"/>
</dbReference>
<dbReference type="RefSeq" id="WP_072676132.1">
    <property type="nucleotide sequence ID" value="NZ_MPKY01000001.1"/>
</dbReference>